<dbReference type="Gene3D" id="3.90.10.10">
    <property type="entry name" value="Cytochrome C3"/>
    <property type="match status" value="1"/>
</dbReference>
<dbReference type="EMBL" id="JBGUAW010000003">
    <property type="protein sequence ID" value="MFA9460072.1"/>
    <property type="molecule type" value="Genomic_DNA"/>
</dbReference>
<dbReference type="SUPFAM" id="SSF48695">
    <property type="entry name" value="Multiheme cytochromes"/>
    <property type="match status" value="1"/>
</dbReference>
<keyword evidence="4" id="KW-1185">Reference proteome</keyword>
<name>A0ABV4TSU0_9GAMM</name>
<evidence type="ECO:0000256" key="1">
    <source>
        <dbReference type="ARBA" id="ARBA00022729"/>
    </source>
</evidence>
<comment type="caution">
    <text evidence="3">The sequence shown here is derived from an EMBL/GenBank/DDBJ whole genome shotgun (WGS) entry which is preliminary data.</text>
</comment>
<dbReference type="InterPro" id="IPR051829">
    <property type="entry name" value="Multiheme_Cytochr_ET"/>
</dbReference>
<organism evidence="3 4">
    <name type="scientific">Thiohalorhabdus methylotrophus</name>
    <dbReference type="NCBI Taxonomy" id="3242694"/>
    <lineage>
        <taxon>Bacteria</taxon>
        <taxon>Pseudomonadati</taxon>
        <taxon>Pseudomonadota</taxon>
        <taxon>Gammaproteobacteria</taxon>
        <taxon>Thiohalorhabdales</taxon>
        <taxon>Thiohalorhabdaceae</taxon>
        <taxon>Thiohalorhabdus</taxon>
    </lineage>
</organism>
<dbReference type="Proteomes" id="UP001575181">
    <property type="component" value="Unassembled WGS sequence"/>
</dbReference>
<keyword evidence="1" id="KW-0732">Signal</keyword>
<accession>A0ABV4TSU0</accession>
<dbReference type="InterPro" id="IPR036280">
    <property type="entry name" value="Multihaem_cyt_sf"/>
</dbReference>
<dbReference type="RefSeq" id="WP_373654861.1">
    <property type="nucleotide sequence ID" value="NZ_JBGUAW010000003.1"/>
</dbReference>
<feature type="transmembrane region" description="Helical" evidence="2">
    <location>
        <begin position="288"/>
        <end position="307"/>
    </location>
</feature>
<protein>
    <submittedName>
        <fullName evidence="3">Uncharacterized protein</fullName>
    </submittedName>
</protein>
<evidence type="ECO:0000256" key="2">
    <source>
        <dbReference type="SAM" id="Phobius"/>
    </source>
</evidence>
<evidence type="ECO:0000313" key="4">
    <source>
        <dbReference type="Proteomes" id="UP001575181"/>
    </source>
</evidence>
<keyword evidence="2" id="KW-0812">Transmembrane</keyword>
<gene>
    <name evidence="3" type="ORF">ACERLL_04470</name>
</gene>
<proteinExistence type="predicted"/>
<keyword evidence="2" id="KW-1133">Transmembrane helix</keyword>
<evidence type="ECO:0000313" key="3">
    <source>
        <dbReference type="EMBL" id="MFA9460072.1"/>
    </source>
</evidence>
<sequence>MQFLPRPGTPAFGLLRPSGSSAAFAILLLTATAVGATSHYDRIQCLGCHGGDSREVVDPETGERRDVALDMARYRHGAHRALDCLACHERGFRSFPHNAKKPLTCMECHPREEAEGREATFDFRRWERQFKDSIHFTRHKKRFNCGECHNPHYFRVAEELGAPPEIIDTHNRWCLRCHKERAGRFPLSNPADPDMVGAHAWLPHTALHLRETRCVECHTSNAAPVSHDLLIWDEAKRDCVICHSRDTVLQRTLYRHHPEVPARLGFTNTAVLQDGYVMAANRNRYLDLLFYLVVGLAFLYVFGHAGIRWRRRRRGLSGGGGRQ</sequence>
<reference evidence="3 4" key="1">
    <citation type="submission" date="2024-08" db="EMBL/GenBank/DDBJ databases">
        <title>Whole-genome sequencing of halo(alkali)philic microorganisms from hypersaline lakes.</title>
        <authorList>
            <person name="Sorokin D.Y."/>
            <person name="Merkel A.Y."/>
            <person name="Messina E."/>
            <person name="Yakimov M."/>
        </authorList>
    </citation>
    <scope>NUCLEOTIDE SEQUENCE [LARGE SCALE GENOMIC DNA]</scope>
    <source>
        <strain evidence="3 4">Cl-TMA</strain>
    </source>
</reference>
<keyword evidence="2" id="KW-0472">Membrane</keyword>
<dbReference type="PANTHER" id="PTHR35038">
    <property type="entry name" value="DISSIMILATORY SULFITE REDUCTASE SIRA"/>
    <property type="match status" value="1"/>
</dbReference>